<keyword evidence="5" id="KW-1185">Reference proteome</keyword>
<sequence length="547" mass="59255">MSELNVPSLVLAGFESSGKSSLFRGLTREASGEEANFRGSTVRCRSCFSHDCRCDVVDTPGLRLEGDPLTTRLAMDRISSTDTILLVVRGTDLQHELGELLKQIKLAGKRIAIAVTFSDKNPTEVQRLAAHYQSSLAVPVVTLDARELSPENRTDLLRAIARACKPGTTKPPLPVPGWGLLPNASWFERPIIGPLISILLLGALWALPVIAAFRLADAVQPMIDRSVIQSLTSWLGELLPPFLAAIFCGQYGLITLGWYSFLWAFPVVLFLSISTALVEQSGLQDRMIRSLDPLLRAFGLGGRDLMPVLTGYGCNVVAVQQSRACSRCTRRSCVSMITFGSACSYQIGATLSVLGASGHGLLFAPYLALLFVVSLIHTRIWNGSATNRVLLPSRERSFLQWPKPLAIWWKIKSSLLQFLFQAMPIFLLICIVGAVLEQIGLLTTLATLLSPALSIFHLPGWTAPAVVFSILRKDGLLIINQGNGSMAATLSTGQAFTLVWLAGTLTACLVTLWTVRNELGWSVAAKLAGRQALTSVIVAIILGLIIP</sequence>
<accession>A0A934S630</accession>
<dbReference type="InterPro" id="IPR050860">
    <property type="entry name" value="FeoB_GTPase"/>
</dbReference>
<reference evidence="4" key="1">
    <citation type="submission" date="2021-01" db="EMBL/GenBank/DDBJ databases">
        <title>Modified the classification status of verrucomicrobia.</title>
        <authorList>
            <person name="Feng X."/>
        </authorList>
    </citation>
    <scope>NUCLEOTIDE SEQUENCE</scope>
    <source>
        <strain evidence="4">KCTC 22041</strain>
    </source>
</reference>
<feature type="transmembrane region" description="Helical" evidence="1">
    <location>
        <begin position="260"/>
        <end position="278"/>
    </location>
</feature>
<dbReference type="Pfam" id="PF07670">
    <property type="entry name" value="Gate"/>
    <property type="match status" value="1"/>
</dbReference>
<feature type="transmembrane region" description="Helical" evidence="1">
    <location>
        <begin position="234"/>
        <end position="254"/>
    </location>
</feature>
<protein>
    <submittedName>
        <fullName evidence="4">50S ribosome-binding GTPase</fullName>
    </submittedName>
</protein>
<dbReference type="AlphaFoldDB" id="A0A934S630"/>
<feature type="domain" description="FeoB-type G" evidence="2">
    <location>
        <begin position="9"/>
        <end position="147"/>
    </location>
</feature>
<keyword evidence="1" id="KW-0472">Membrane</keyword>
<feature type="transmembrane region" description="Helical" evidence="1">
    <location>
        <begin position="492"/>
        <end position="515"/>
    </location>
</feature>
<keyword evidence="1" id="KW-0812">Transmembrane</keyword>
<dbReference type="Proteomes" id="UP000603141">
    <property type="component" value="Unassembled WGS sequence"/>
</dbReference>
<evidence type="ECO:0000256" key="1">
    <source>
        <dbReference type="SAM" id="Phobius"/>
    </source>
</evidence>
<feature type="transmembrane region" description="Helical" evidence="1">
    <location>
        <begin position="527"/>
        <end position="546"/>
    </location>
</feature>
<evidence type="ECO:0000259" key="3">
    <source>
        <dbReference type="Pfam" id="PF07670"/>
    </source>
</evidence>
<evidence type="ECO:0000313" key="5">
    <source>
        <dbReference type="Proteomes" id="UP000603141"/>
    </source>
</evidence>
<dbReference type="PANTHER" id="PTHR43185:SF1">
    <property type="entry name" value="FE(2+) TRANSPORTER FEOB"/>
    <property type="match status" value="1"/>
</dbReference>
<dbReference type="InterPro" id="IPR011642">
    <property type="entry name" value="Gate_dom"/>
</dbReference>
<feature type="transmembrane region" description="Helical" evidence="1">
    <location>
        <begin position="415"/>
        <end position="436"/>
    </location>
</feature>
<evidence type="ECO:0000313" key="4">
    <source>
        <dbReference type="EMBL" id="MBK1883765.1"/>
    </source>
</evidence>
<comment type="caution">
    <text evidence="4">The sequence shown here is derived from an EMBL/GenBank/DDBJ whole genome shotgun (WGS) entry which is preliminary data.</text>
</comment>
<organism evidence="4 5">
    <name type="scientific">Luteolibacter pohnpeiensis</name>
    <dbReference type="NCBI Taxonomy" id="454153"/>
    <lineage>
        <taxon>Bacteria</taxon>
        <taxon>Pseudomonadati</taxon>
        <taxon>Verrucomicrobiota</taxon>
        <taxon>Verrucomicrobiia</taxon>
        <taxon>Verrucomicrobiales</taxon>
        <taxon>Verrucomicrobiaceae</taxon>
        <taxon>Luteolibacter</taxon>
    </lineage>
</organism>
<feature type="transmembrane region" description="Helical" evidence="1">
    <location>
        <begin position="191"/>
        <end position="213"/>
    </location>
</feature>
<dbReference type="InterPro" id="IPR027417">
    <property type="entry name" value="P-loop_NTPase"/>
</dbReference>
<proteinExistence type="predicted"/>
<keyword evidence="1" id="KW-1133">Transmembrane helix</keyword>
<dbReference type="GO" id="GO:0005525">
    <property type="term" value="F:GTP binding"/>
    <property type="evidence" value="ECO:0007669"/>
    <property type="project" value="InterPro"/>
</dbReference>
<dbReference type="EMBL" id="JAENIJ010000027">
    <property type="protein sequence ID" value="MBK1883765.1"/>
    <property type="molecule type" value="Genomic_DNA"/>
</dbReference>
<dbReference type="GO" id="GO:0005886">
    <property type="term" value="C:plasma membrane"/>
    <property type="evidence" value="ECO:0007669"/>
    <property type="project" value="TreeGrafter"/>
</dbReference>
<evidence type="ECO:0000259" key="2">
    <source>
        <dbReference type="Pfam" id="PF02421"/>
    </source>
</evidence>
<dbReference type="Pfam" id="PF02421">
    <property type="entry name" value="FeoB_N"/>
    <property type="match status" value="1"/>
</dbReference>
<gene>
    <name evidence="4" type="ORF">JIN85_15205</name>
</gene>
<feature type="transmembrane region" description="Helical" evidence="1">
    <location>
        <begin position="360"/>
        <end position="378"/>
    </location>
</feature>
<dbReference type="RefSeq" id="WP_200272240.1">
    <property type="nucleotide sequence ID" value="NZ_JAENIJ010000027.1"/>
</dbReference>
<dbReference type="GO" id="GO:0015093">
    <property type="term" value="F:ferrous iron transmembrane transporter activity"/>
    <property type="evidence" value="ECO:0007669"/>
    <property type="project" value="TreeGrafter"/>
</dbReference>
<dbReference type="PANTHER" id="PTHR43185">
    <property type="entry name" value="FERROUS IRON TRANSPORT PROTEIN B"/>
    <property type="match status" value="1"/>
</dbReference>
<feature type="transmembrane region" description="Helical" evidence="1">
    <location>
        <begin position="333"/>
        <end position="354"/>
    </location>
</feature>
<dbReference type="InterPro" id="IPR030389">
    <property type="entry name" value="G_FEOB_dom"/>
</dbReference>
<dbReference type="Gene3D" id="3.40.50.300">
    <property type="entry name" value="P-loop containing nucleotide triphosphate hydrolases"/>
    <property type="match status" value="1"/>
</dbReference>
<feature type="domain" description="Nucleoside transporter/FeoB GTPase Gate" evidence="3">
    <location>
        <begin position="261"/>
        <end position="356"/>
    </location>
</feature>
<dbReference type="SUPFAM" id="SSF52540">
    <property type="entry name" value="P-loop containing nucleoside triphosphate hydrolases"/>
    <property type="match status" value="1"/>
</dbReference>
<name>A0A934S630_9BACT</name>